<accession>A0A833EAU7</accession>
<evidence type="ECO:0000259" key="4">
    <source>
        <dbReference type="Pfam" id="PF00464"/>
    </source>
</evidence>
<evidence type="ECO:0000256" key="1">
    <source>
        <dbReference type="ARBA" id="ARBA00001933"/>
    </source>
</evidence>
<evidence type="ECO:0000256" key="3">
    <source>
        <dbReference type="SAM" id="Coils"/>
    </source>
</evidence>
<dbReference type="PANTHER" id="PTHR11680">
    <property type="entry name" value="SERINE HYDROXYMETHYLTRANSFERASE"/>
    <property type="match status" value="1"/>
</dbReference>
<keyword evidence="2" id="KW-0663">Pyridoxal phosphate</keyword>
<dbReference type="InterPro" id="IPR015422">
    <property type="entry name" value="PyrdxlP-dep_Trfase_small"/>
</dbReference>
<evidence type="ECO:0000313" key="6">
    <source>
        <dbReference type="Proteomes" id="UP000608579"/>
    </source>
</evidence>
<proteinExistence type="predicted"/>
<name>A0A833EAU7_CALS0</name>
<dbReference type="GO" id="GO:0004372">
    <property type="term" value="F:glycine hydroxymethyltransferase activity"/>
    <property type="evidence" value="ECO:0007669"/>
    <property type="project" value="TreeGrafter"/>
</dbReference>
<sequence>MSIIFSALSRVLKLLASHERFRKNVLNLIPSENVLSPAAKRALASDLAGRYAFKPEFYGGTRFSHEIWSIAEALGCEVFQSDFCSVSPLSGHIALMMALDVCVGRGGKIASPPPHTDGYPGLAGDKIPDVMNIETITLPYDDEEHRVITEEALEQIRREKPKAVVLGASIILFSQPVKEISEETHSYGGVVIFDASHVLGLIAGKAYPNPLKEGADIMLGSTHKSFFGPQGGIILSNDEKIMKSFDTKMLHRFVDNLHFNRIAALAVALEEVKRYGMVYASRVVENAKVLARELEGRGVGVFKSRDGRYTETHQVYWPQPPEQGAKVRDRLEEGGIVVDMGVRFGTNEVTRLGMGVKQMTKVAELVKTALDGHVKEAKQEVKNLLKRFNKVKYTI</sequence>
<keyword evidence="3" id="KW-0175">Coiled coil</keyword>
<feature type="domain" description="Serine hydroxymethyltransferase-like" evidence="4">
    <location>
        <begin position="15"/>
        <end position="301"/>
    </location>
</feature>
<dbReference type="SUPFAM" id="SSF53383">
    <property type="entry name" value="PLP-dependent transferases"/>
    <property type="match status" value="1"/>
</dbReference>
<protein>
    <recommendedName>
        <fullName evidence="4">Serine hydroxymethyltransferase-like domain-containing protein</fullName>
    </recommendedName>
</protein>
<dbReference type="EMBL" id="DQVM01000110">
    <property type="protein sequence ID" value="HIQ30030.1"/>
    <property type="molecule type" value="Genomic_DNA"/>
</dbReference>
<gene>
    <name evidence="5" type="ORF">EYH45_05640</name>
</gene>
<dbReference type="Pfam" id="PF00464">
    <property type="entry name" value="SHMT"/>
    <property type="match status" value="1"/>
</dbReference>
<evidence type="ECO:0000313" key="5">
    <source>
        <dbReference type="EMBL" id="HIQ30030.1"/>
    </source>
</evidence>
<reference evidence="5" key="1">
    <citation type="journal article" date="2020" name="ISME J.">
        <title>Gammaproteobacteria mediating utilization of methyl-, sulfur- and petroleum organic compounds in deep ocean hydrothermal plumes.</title>
        <authorList>
            <person name="Zhou Z."/>
            <person name="Liu Y."/>
            <person name="Pan J."/>
            <person name="Cron B.R."/>
            <person name="Toner B.M."/>
            <person name="Anantharaman K."/>
            <person name="Breier J.A."/>
            <person name="Dick G.J."/>
            <person name="Li M."/>
        </authorList>
    </citation>
    <scope>NUCLEOTIDE SEQUENCE</scope>
    <source>
        <strain evidence="5">SZUA-1515</strain>
    </source>
</reference>
<dbReference type="Gene3D" id="3.90.1150.10">
    <property type="entry name" value="Aspartate Aminotransferase, domain 1"/>
    <property type="match status" value="1"/>
</dbReference>
<dbReference type="GO" id="GO:0030170">
    <property type="term" value="F:pyridoxal phosphate binding"/>
    <property type="evidence" value="ECO:0007669"/>
    <property type="project" value="TreeGrafter"/>
</dbReference>
<dbReference type="Gene3D" id="3.40.640.10">
    <property type="entry name" value="Type I PLP-dependent aspartate aminotransferase-like (Major domain)"/>
    <property type="match status" value="1"/>
</dbReference>
<dbReference type="InterPro" id="IPR049943">
    <property type="entry name" value="Ser_HO-MeTrfase-like"/>
</dbReference>
<organism evidence="5 6">
    <name type="scientific">Caldiarchaeum subterraneum</name>
    <dbReference type="NCBI Taxonomy" id="311458"/>
    <lineage>
        <taxon>Archaea</taxon>
        <taxon>Nitrososphaerota</taxon>
        <taxon>Candidatus Caldarchaeales</taxon>
        <taxon>Candidatus Caldarchaeaceae</taxon>
        <taxon>Candidatus Caldarchaeum</taxon>
    </lineage>
</organism>
<evidence type="ECO:0000256" key="2">
    <source>
        <dbReference type="ARBA" id="ARBA00022898"/>
    </source>
</evidence>
<feature type="coiled-coil region" evidence="3">
    <location>
        <begin position="367"/>
        <end position="394"/>
    </location>
</feature>
<dbReference type="Proteomes" id="UP000608579">
    <property type="component" value="Unassembled WGS sequence"/>
</dbReference>
<dbReference type="AlphaFoldDB" id="A0A833EAU7"/>
<dbReference type="PANTHER" id="PTHR11680:SF35">
    <property type="entry name" value="SERINE HYDROXYMETHYLTRANSFERASE 1"/>
    <property type="match status" value="1"/>
</dbReference>
<dbReference type="InterPro" id="IPR015421">
    <property type="entry name" value="PyrdxlP-dep_Trfase_major"/>
</dbReference>
<comment type="cofactor">
    <cofactor evidence="1">
        <name>pyridoxal 5'-phosphate</name>
        <dbReference type="ChEBI" id="CHEBI:597326"/>
    </cofactor>
</comment>
<comment type="caution">
    <text evidence="5">The sequence shown here is derived from an EMBL/GenBank/DDBJ whole genome shotgun (WGS) entry which is preliminary data.</text>
</comment>
<dbReference type="GO" id="GO:0019264">
    <property type="term" value="P:glycine biosynthetic process from serine"/>
    <property type="evidence" value="ECO:0007669"/>
    <property type="project" value="TreeGrafter"/>
</dbReference>
<dbReference type="InterPro" id="IPR039429">
    <property type="entry name" value="SHMT-like_dom"/>
</dbReference>
<dbReference type="GO" id="GO:0046653">
    <property type="term" value="P:tetrahydrofolate metabolic process"/>
    <property type="evidence" value="ECO:0007669"/>
    <property type="project" value="TreeGrafter"/>
</dbReference>
<dbReference type="InterPro" id="IPR015424">
    <property type="entry name" value="PyrdxlP-dep_Trfase"/>
</dbReference>
<dbReference type="GO" id="GO:0005737">
    <property type="term" value="C:cytoplasm"/>
    <property type="evidence" value="ECO:0007669"/>
    <property type="project" value="TreeGrafter"/>
</dbReference>